<keyword evidence="1" id="KW-0472">Membrane</keyword>
<evidence type="ECO:0000313" key="5">
    <source>
        <dbReference type="Proteomes" id="UP000323522"/>
    </source>
</evidence>
<dbReference type="KEGG" id="snn:EWH46_08545"/>
<dbReference type="Proteomes" id="UP001549111">
    <property type="component" value="Unassembled WGS sequence"/>
</dbReference>
<evidence type="ECO:0000256" key="1">
    <source>
        <dbReference type="SAM" id="Phobius"/>
    </source>
</evidence>
<reference evidence="4 5" key="1">
    <citation type="submission" date="2019-02" db="EMBL/GenBank/DDBJ databases">
        <title>Complete Genome Sequence and Methylome Analysis of Sphaerotilus natans subsp. sulfidivorans D-507.</title>
        <authorList>
            <person name="Fomenkov A."/>
            <person name="Gridneva E."/>
            <person name="Smolyakov D."/>
            <person name="Dubinina G."/>
            <person name="Vincze T."/>
            <person name="Grabovich M."/>
            <person name="Roberts R.J."/>
        </authorList>
    </citation>
    <scope>NUCLEOTIDE SEQUENCE [LARGE SCALE GENOMIC DNA]</scope>
    <source>
        <strain evidence="4 5">D-507</strain>
    </source>
</reference>
<accession>A0A5C1Q1J7</accession>
<dbReference type="AlphaFoldDB" id="A0A5C1Q1J7"/>
<evidence type="ECO:0000313" key="3">
    <source>
        <dbReference type="EMBL" id="MET3603377.1"/>
    </source>
</evidence>
<keyword evidence="6" id="KW-1185">Reference proteome</keyword>
<sequence>MDVDLDGARLWWIASGLLLALELFSGTVFLLLLAIGLACAGLVAWGGGAVTLQMLTAALIGGGAMLALRTWRRRPRGDAPPDIGLVLDRGQAVHVSRWRADGTASVQYRGAHWVVRCTDDTPAAQAQSTGEFIIVDVEGTMLRVRPATPATPSTPRSP</sequence>
<organism evidence="4 5">
    <name type="scientific">Sphaerotilus sulfidivorans</name>
    <dbReference type="NCBI Taxonomy" id="639200"/>
    <lineage>
        <taxon>Bacteria</taxon>
        <taxon>Pseudomonadati</taxon>
        <taxon>Pseudomonadota</taxon>
        <taxon>Betaproteobacteria</taxon>
        <taxon>Burkholderiales</taxon>
        <taxon>Sphaerotilaceae</taxon>
        <taxon>Sphaerotilus</taxon>
    </lineage>
</organism>
<feature type="domain" description="NfeD-like C-terminal" evidence="2">
    <location>
        <begin position="90"/>
        <end position="146"/>
    </location>
</feature>
<dbReference type="InterPro" id="IPR002810">
    <property type="entry name" value="NfeD-like_C"/>
</dbReference>
<dbReference type="Proteomes" id="UP000323522">
    <property type="component" value="Chromosome"/>
</dbReference>
<dbReference type="RefSeq" id="WP_149503533.1">
    <property type="nucleotide sequence ID" value="NZ_CP035708.1"/>
</dbReference>
<reference evidence="3 6" key="2">
    <citation type="submission" date="2024-06" db="EMBL/GenBank/DDBJ databases">
        <title>Genomic Encyclopedia of Type Strains, Phase IV (KMG-IV): sequencing the most valuable type-strain genomes for metagenomic binning, comparative biology and taxonomic classification.</title>
        <authorList>
            <person name="Goeker M."/>
        </authorList>
    </citation>
    <scope>NUCLEOTIDE SEQUENCE [LARGE SCALE GENOMIC DNA]</scope>
    <source>
        <strain evidence="3 6">D-501</strain>
    </source>
</reference>
<dbReference type="OrthoDB" id="5654021at2"/>
<dbReference type="GO" id="GO:0006508">
    <property type="term" value="P:proteolysis"/>
    <property type="evidence" value="ECO:0007669"/>
    <property type="project" value="UniProtKB-KW"/>
</dbReference>
<keyword evidence="1" id="KW-1133">Transmembrane helix</keyword>
<name>A0A5C1Q1J7_9BURK</name>
<gene>
    <name evidence="3" type="ORF">ABIC99_001161</name>
    <name evidence="4" type="ORF">EWH46_08545</name>
</gene>
<feature type="transmembrane region" description="Helical" evidence="1">
    <location>
        <begin position="12"/>
        <end position="45"/>
    </location>
</feature>
<dbReference type="Pfam" id="PF01957">
    <property type="entry name" value="NfeD"/>
    <property type="match status" value="1"/>
</dbReference>
<keyword evidence="1" id="KW-0812">Transmembrane</keyword>
<evidence type="ECO:0000313" key="4">
    <source>
        <dbReference type="EMBL" id="QEN00819.1"/>
    </source>
</evidence>
<dbReference type="GO" id="GO:0008233">
    <property type="term" value="F:peptidase activity"/>
    <property type="evidence" value="ECO:0007669"/>
    <property type="project" value="UniProtKB-KW"/>
</dbReference>
<evidence type="ECO:0000313" key="6">
    <source>
        <dbReference type="Proteomes" id="UP001549111"/>
    </source>
</evidence>
<evidence type="ECO:0000259" key="2">
    <source>
        <dbReference type="Pfam" id="PF01957"/>
    </source>
</evidence>
<feature type="transmembrane region" description="Helical" evidence="1">
    <location>
        <begin position="51"/>
        <end position="68"/>
    </location>
</feature>
<dbReference type="EMBL" id="JBEPLS010000003">
    <property type="protein sequence ID" value="MET3603377.1"/>
    <property type="molecule type" value="Genomic_DNA"/>
</dbReference>
<keyword evidence="3" id="KW-0378">Hydrolase</keyword>
<protein>
    <submittedName>
        <fullName evidence="3">Membrane protein implicated in regulation of membrane protease activity</fullName>
    </submittedName>
    <submittedName>
        <fullName evidence="4">NfeD family protein</fullName>
    </submittedName>
</protein>
<dbReference type="EMBL" id="CP035708">
    <property type="protein sequence ID" value="QEN00819.1"/>
    <property type="molecule type" value="Genomic_DNA"/>
</dbReference>
<keyword evidence="3" id="KW-0645">Protease</keyword>
<proteinExistence type="predicted"/>